<keyword evidence="10" id="KW-1185">Reference proteome</keyword>
<evidence type="ECO:0000256" key="1">
    <source>
        <dbReference type="ARBA" id="ARBA00004651"/>
    </source>
</evidence>
<feature type="transmembrane region" description="Helical" evidence="8">
    <location>
        <begin position="222"/>
        <end position="246"/>
    </location>
</feature>
<evidence type="ECO:0000256" key="5">
    <source>
        <dbReference type="ARBA" id="ARBA00022692"/>
    </source>
</evidence>
<dbReference type="GO" id="GO:0016763">
    <property type="term" value="F:pentosyltransferase activity"/>
    <property type="evidence" value="ECO:0007669"/>
    <property type="project" value="TreeGrafter"/>
</dbReference>
<feature type="transmembrane region" description="Helical" evidence="8">
    <location>
        <begin position="188"/>
        <end position="210"/>
    </location>
</feature>
<evidence type="ECO:0000256" key="3">
    <source>
        <dbReference type="ARBA" id="ARBA00022676"/>
    </source>
</evidence>
<feature type="transmembrane region" description="Helical" evidence="8">
    <location>
        <begin position="16"/>
        <end position="36"/>
    </location>
</feature>
<feature type="transmembrane region" description="Helical" evidence="8">
    <location>
        <begin position="320"/>
        <end position="339"/>
    </location>
</feature>
<feature type="transmembrane region" description="Helical" evidence="8">
    <location>
        <begin position="380"/>
        <end position="398"/>
    </location>
</feature>
<dbReference type="KEGG" id="amam:HPC72_04925"/>
<feature type="transmembrane region" description="Helical" evidence="8">
    <location>
        <begin position="294"/>
        <end position="313"/>
    </location>
</feature>
<keyword evidence="6 8" id="KW-1133">Transmembrane helix</keyword>
<protein>
    <submittedName>
        <fullName evidence="9">ABC transporter</fullName>
    </submittedName>
</protein>
<keyword evidence="7 8" id="KW-0472">Membrane</keyword>
<dbReference type="PANTHER" id="PTHR33908">
    <property type="entry name" value="MANNOSYLTRANSFERASE YKCB-RELATED"/>
    <property type="match status" value="1"/>
</dbReference>
<keyword evidence="2" id="KW-1003">Cell membrane</keyword>
<evidence type="ECO:0000256" key="4">
    <source>
        <dbReference type="ARBA" id="ARBA00022679"/>
    </source>
</evidence>
<evidence type="ECO:0000313" key="10">
    <source>
        <dbReference type="Proteomes" id="UP000504752"/>
    </source>
</evidence>
<feature type="transmembrane region" description="Helical" evidence="8">
    <location>
        <begin position="126"/>
        <end position="144"/>
    </location>
</feature>
<dbReference type="EMBL" id="CP053642">
    <property type="protein sequence ID" value="QKD79683.1"/>
    <property type="molecule type" value="Genomic_DNA"/>
</dbReference>
<feature type="transmembrane region" description="Helical" evidence="8">
    <location>
        <begin position="151"/>
        <end position="168"/>
    </location>
</feature>
<reference evidence="9 10" key="1">
    <citation type="submission" date="2020-05" db="EMBL/GenBank/DDBJ databases">
        <title>Actinomyces sp. zg-325.</title>
        <authorList>
            <person name="Yang C."/>
        </authorList>
    </citation>
    <scope>NUCLEOTIDE SEQUENCE [LARGE SCALE GENOMIC DNA]</scope>
    <source>
        <strain evidence="10">zg-325</strain>
    </source>
</reference>
<name>A0A6M8B8X7_9ACTO</name>
<evidence type="ECO:0000256" key="6">
    <source>
        <dbReference type="ARBA" id="ARBA00022989"/>
    </source>
</evidence>
<feature type="transmembrane region" description="Helical" evidence="8">
    <location>
        <begin position="95"/>
        <end position="114"/>
    </location>
</feature>
<evidence type="ECO:0000313" key="9">
    <source>
        <dbReference type="EMBL" id="QKD79683.1"/>
    </source>
</evidence>
<evidence type="ECO:0000256" key="8">
    <source>
        <dbReference type="SAM" id="Phobius"/>
    </source>
</evidence>
<comment type="subcellular location">
    <subcellularLocation>
        <location evidence="1">Cell membrane</location>
        <topology evidence="1">Multi-pass membrane protein</topology>
    </subcellularLocation>
</comment>
<feature type="transmembrane region" description="Helical" evidence="8">
    <location>
        <begin position="63"/>
        <end position="83"/>
    </location>
</feature>
<gene>
    <name evidence="9" type="ORF">HPC72_04925</name>
</gene>
<dbReference type="GO" id="GO:0009103">
    <property type="term" value="P:lipopolysaccharide biosynthetic process"/>
    <property type="evidence" value="ECO:0007669"/>
    <property type="project" value="UniProtKB-ARBA"/>
</dbReference>
<proteinExistence type="predicted"/>
<sequence length="534" mass="56534">MTRHRLDPARRRQRRIGWGVVATALVLYLGVGWWLSAHDLIFPDAMSRVANGYYTMRSRDPHLAAIGFVWNPLPSLAVIPLLLLTPIWPTLASKAVAGCLVSVACGAVTAGLMHRLLALLGSHGPARILLTAAFALHPLVLLGATTGASEAMLLLTCAFMAVRLALWLGDPKPWLLVQVGVGAGVAYLVRYEALAAGAAIAVLVAGASWWRSRGRKGGDGAIGIACLDVALVIAPIAAAFGLWALASKIVVGSWLETFTSQYGNSAQVGAFRASIDGIVGTGGGAQLAYVSEQLLRTAPLAIPLTIIALVVAWRRREPALLAPVFVFGSILLFQNLAFLRGMSFGWIRFQIAAVPLAILTAGYLVAAVGSGARGRRARRTLAVGLVAAVVLVLPLAWVTEADPRFGREEVLAREVAGGDQYGMEAAVARDIKSMGLGEGAVITDVAYSFPIILASQEPKVFTITTDRDFEDRLADPGGASVLYALVSAPDSAPADAVDKAYPGMWENGAGVATLAREWKDGRGLTWRLYRFNDA</sequence>
<organism evidence="9 10">
    <name type="scientific">Actinomyces marmotae</name>
    <dbReference type="NCBI Taxonomy" id="2737173"/>
    <lineage>
        <taxon>Bacteria</taxon>
        <taxon>Bacillati</taxon>
        <taxon>Actinomycetota</taxon>
        <taxon>Actinomycetes</taxon>
        <taxon>Actinomycetales</taxon>
        <taxon>Actinomycetaceae</taxon>
        <taxon>Actinomyces</taxon>
    </lineage>
</organism>
<dbReference type="Proteomes" id="UP000504752">
    <property type="component" value="Chromosome"/>
</dbReference>
<evidence type="ECO:0000256" key="7">
    <source>
        <dbReference type="ARBA" id="ARBA00023136"/>
    </source>
</evidence>
<dbReference type="InterPro" id="IPR050297">
    <property type="entry name" value="LipidA_mod_glycosyltrf_83"/>
</dbReference>
<evidence type="ECO:0000256" key="2">
    <source>
        <dbReference type="ARBA" id="ARBA00022475"/>
    </source>
</evidence>
<feature type="transmembrane region" description="Helical" evidence="8">
    <location>
        <begin position="345"/>
        <end position="368"/>
    </location>
</feature>
<keyword evidence="3" id="KW-0328">Glycosyltransferase</keyword>
<dbReference type="GO" id="GO:0005886">
    <property type="term" value="C:plasma membrane"/>
    <property type="evidence" value="ECO:0007669"/>
    <property type="project" value="UniProtKB-SubCell"/>
</dbReference>
<dbReference type="PANTHER" id="PTHR33908:SF11">
    <property type="entry name" value="MEMBRANE PROTEIN"/>
    <property type="match status" value="1"/>
</dbReference>
<dbReference type="AlphaFoldDB" id="A0A6M8B8X7"/>
<accession>A0A6M8B8X7</accession>
<dbReference type="RefSeq" id="WP_159523016.1">
    <property type="nucleotide sequence ID" value="NZ_CP053642.1"/>
</dbReference>
<keyword evidence="5 8" id="KW-0812">Transmembrane</keyword>
<keyword evidence="4" id="KW-0808">Transferase</keyword>